<proteinExistence type="predicted"/>
<organism evidence="2 3">
    <name type="scientific">Alicycliphilus denitrificans (strain DSM 14773 / CIP 107495 / K601)</name>
    <dbReference type="NCBI Taxonomy" id="596154"/>
    <lineage>
        <taxon>Bacteria</taxon>
        <taxon>Pseudomonadati</taxon>
        <taxon>Pseudomonadota</taxon>
        <taxon>Betaproteobacteria</taxon>
        <taxon>Burkholderiales</taxon>
        <taxon>Comamonadaceae</taxon>
        <taxon>Alicycliphilus</taxon>
    </lineage>
</organism>
<reference evidence="2 3" key="2">
    <citation type="submission" date="2011-04" db="EMBL/GenBank/DDBJ databases">
        <title>Complete sequence of chromosome of Alicycliphilus denitrificans K601.</title>
        <authorList>
            <consortium name="US DOE Joint Genome Institute"/>
            <person name="Lucas S."/>
            <person name="Han J."/>
            <person name="Lapidus A."/>
            <person name="Cheng J.-F."/>
            <person name="Goodwin L."/>
            <person name="Pitluck S."/>
            <person name="Peters L."/>
            <person name="Zeytun A."/>
            <person name="Detter J.C."/>
            <person name="Han C."/>
            <person name="Tapia R."/>
            <person name="Land M."/>
            <person name="Hauser L."/>
            <person name="Kyrpides N."/>
            <person name="Ivanova N."/>
            <person name="Mikhailova N."/>
            <person name="Pagani I."/>
            <person name="Oosterkamp M."/>
            <person name="Pieper D."/>
            <person name="van Berkel W."/>
            <person name="Langenhoff A."/>
            <person name="Smidt H."/>
            <person name="Stams A."/>
            <person name="Woyke T."/>
        </authorList>
    </citation>
    <scope>NUCLEOTIDE SEQUENCE [LARGE SCALE GENOMIC DNA]</scope>
    <source>
        <strain evidence="3">DSM 14773 / CIP 107495 / K601</strain>
    </source>
</reference>
<dbReference type="EMBL" id="CP002657">
    <property type="protein sequence ID" value="AEB84231.1"/>
    <property type="molecule type" value="Genomic_DNA"/>
</dbReference>
<evidence type="ECO:0000256" key="1">
    <source>
        <dbReference type="SAM" id="MobiDB-lite"/>
    </source>
</evidence>
<feature type="compositionally biased region" description="Basic residues" evidence="1">
    <location>
        <begin position="67"/>
        <end position="76"/>
    </location>
</feature>
<sequence length="105" mass="11308">MGISSKRHDKVVALTGAGRGIGHDIALLVAAEGASVGNDAFAVRTDEIFQMSLPRPIRGMHACHRWTRRASPRARRQGSGPISFRSGARPPCSRGTPFEEQQDGD</sequence>
<dbReference type="HOGENOM" id="CLU_2230780_0_0_4"/>
<protein>
    <recommendedName>
        <fullName evidence="4">SDR family NAD(P)-dependent oxidoreductase</fullName>
    </recommendedName>
</protein>
<evidence type="ECO:0000313" key="3">
    <source>
        <dbReference type="Proteomes" id="UP000007938"/>
    </source>
</evidence>
<dbReference type="SUPFAM" id="SSF51735">
    <property type="entry name" value="NAD(P)-binding Rossmann-fold domains"/>
    <property type="match status" value="1"/>
</dbReference>
<keyword evidence="3" id="KW-1185">Reference proteome</keyword>
<dbReference type="STRING" id="596154.Alide2_1850"/>
<dbReference type="AlphaFoldDB" id="F4G6C2"/>
<dbReference type="Proteomes" id="UP000007938">
    <property type="component" value="Chromosome"/>
</dbReference>
<gene>
    <name evidence="2" type="ordered locus">Alide2_1850</name>
</gene>
<dbReference type="Gene3D" id="3.40.50.720">
    <property type="entry name" value="NAD(P)-binding Rossmann-like Domain"/>
    <property type="match status" value="1"/>
</dbReference>
<dbReference type="KEGG" id="adk:Alide2_1850"/>
<feature type="region of interest" description="Disordered" evidence="1">
    <location>
        <begin position="67"/>
        <end position="105"/>
    </location>
</feature>
<accession>F4G6C2</accession>
<evidence type="ECO:0000313" key="2">
    <source>
        <dbReference type="EMBL" id="AEB84231.1"/>
    </source>
</evidence>
<reference evidence="2 3" key="1">
    <citation type="journal article" date="2011" name="J. Bacteriol.">
        <title>Genome Sequences of Alicycliphilus denitrificans Strains BC and K601T.</title>
        <authorList>
            <person name="Oosterkamp M.J."/>
            <person name="Veuskens T."/>
            <person name="Plugge C.M."/>
            <person name="Langenhoff A.A."/>
            <person name="Gerritse J."/>
            <person name="van Berkel W.J."/>
            <person name="Pieper D.H."/>
            <person name="Junca H."/>
            <person name="Goodwin L.A."/>
            <person name="Daligault H.E."/>
            <person name="Bruce D.C."/>
            <person name="Detter J.C."/>
            <person name="Tapia R."/>
            <person name="Han C.S."/>
            <person name="Land M.L."/>
            <person name="Hauser L.J."/>
            <person name="Smidt H."/>
            <person name="Stams A.J."/>
        </authorList>
    </citation>
    <scope>NUCLEOTIDE SEQUENCE [LARGE SCALE GENOMIC DNA]</scope>
    <source>
        <strain evidence="3">DSM 14773 / CIP 107495 / K601</strain>
    </source>
</reference>
<name>F4G6C2_ALIDK</name>
<dbReference type="InterPro" id="IPR036291">
    <property type="entry name" value="NAD(P)-bd_dom_sf"/>
</dbReference>
<evidence type="ECO:0008006" key="4">
    <source>
        <dbReference type="Google" id="ProtNLM"/>
    </source>
</evidence>